<protein>
    <submittedName>
        <fullName evidence="2">Transcriptional regulator</fullName>
    </submittedName>
</protein>
<dbReference type="PROSITE" id="PS50943">
    <property type="entry name" value="HTH_CROC1"/>
    <property type="match status" value="1"/>
</dbReference>
<dbReference type="InterPro" id="IPR010982">
    <property type="entry name" value="Lambda_DNA-bd_dom_sf"/>
</dbReference>
<dbReference type="Proteomes" id="UP000616724">
    <property type="component" value="Unassembled WGS sequence"/>
</dbReference>
<gene>
    <name evidence="2" type="ORF">Plo01_27180</name>
</gene>
<sequence>MAREVSPTVSRRRLAAELRRLREDARLTGGQVAKALGWSTSKLSRMENAQVGAQKDDVVALAEHYGTSSEWRDTLLTLSLESEQRGWWEDHADVLLGSYAAYIGLEAGAQSVFTWQSLVIPGLLQTPAYAKATIGPPAPTPFKNLLPGKVAKLAQVRMRRQRLLDEEPHLNVTAVIDESAFFRRFGAEEVMREQLRHLTAVAARPNVEIRVLPLDVDHGAMPHSFVLLRFPEREGLGRLHGDIVYLENAMDSTFVEDEESTFAFGWLFQQMLEKALSPEESSELIAREAR</sequence>
<organism evidence="2 3">
    <name type="scientific">Planobispora longispora</name>
    <dbReference type="NCBI Taxonomy" id="28887"/>
    <lineage>
        <taxon>Bacteria</taxon>
        <taxon>Bacillati</taxon>
        <taxon>Actinomycetota</taxon>
        <taxon>Actinomycetes</taxon>
        <taxon>Streptosporangiales</taxon>
        <taxon>Streptosporangiaceae</taxon>
        <taxon>Planobispora</taxon>
    </lineage>
</organism>
<dbReference type="CDD" id="cd00093">
    <property type="entry name" value="HTH_XRE"/>
    <property type="match status" value="1"/>
</dbReference>
<dbReference type="Gene3D" id="1.10.260.40">
    <property type="entry name" value="lambda repressor-like DNA-binding domains"/>
    <property type="match status" value="1"/>
</dbReference>
<accession>A0A8J3RJW6</accession>
<comment type="caution">
    <text evidence="2">The sequence shown here is derived from an EMBL/GenBank/DDBJ whole genome shotgun (WGS) entry which is preliminary data.</text>
</comment>
<dbReference type="EMBL" id="BOOH01000019">
    <property type="protein sequence ID" value="GIH76289.1"/>
    <property type="molecule type" value="Genomic_DNA"/>
</dbReference>
<evidence type="ECO:0000313" key="3">
    <source>
        <dbReference type="Proteomes" id="UP000616724"/>
    </source>
</evidence>
<dbReference type="InterPro" id="IPR043917">
    <property type="entry name" value="DUF5753"/>
</dbReference>
<keyword evidence="3" id="KW-1185">Reference proteome</keyword>
<dbReference type="RefSeq" id="WP_203890883.1">
    <property type="nucleotide sequence ID" value="NZ_BOOH01000019.1"/>
</dbReference>
<name>A0A8J3RJW6_9ACTN</name>
<dbReference type="AlphaFoldDB" id="A0A8J3RJW6"/>
<evidence type="ECO:0000313" key="2">
    <source>
        <dbReference type="EMBL" id="GIH76289.1"/>
    </source>
</evidence>
<feature type="domain" description="HTH cro/C1-type" evidence="1">
    <location>
        <begin position="18"/>
        <end position="72"/>
    </location>
</feature>
<dbReference type="Pfam" id="PF13560">
    <property type="entry name" value="HTH_31"/>
    <property type="match status" value="1"/>
</dbReference>
<proteinExistence type="predicted"/>
<dbReference type="SMART" id="SM00530">
    <property type="entry name" value="HTH_XRE"/>
    <property type="match status" value="1"/>
</dbReference>
<dbReference type="SUPFAM" id="SSF47413">
    <property type="entry name" value="lambda repressor-like DNA-binding domains"/>
    <property type="match status" value="1"/>
</dbReference>
<dbReference type="Pfam" id="PF19054">
    <property type="entry name" value="DUF5753"/>
    <property type="match status" value="1"/>
</dbReference>
<evidence type="ECO:0000259" key="1">
    <source>
        <dbReference type="PROSITE" id="PS50943"/>
    </source>
</evidence>
<dbReference type="InterPro" id="IPR001387">
    <property type="entry name" value="Cro/C1-type_HTH"/>
</dbReference>
<reference evidence="2 3" key="1">
    <citation type="submission" date="2021-01" db="EMBL/GenBank/DDBJ databases">
        <title>Whole genome shotgun sequence of Planobispora longispora NBRC 13918.</title>
        <authorList>
            <person name="Komaki H."/>
            <person name="Tamura T."/>
        </authorList>
    </citation>
    <scope>NUCLEOTIDE SEQUENCE [LARGE SCALE GENOMIC DNA]</scope>
    <source>
        <strain evidence="2 3">NBRC 13918</strain>
    </source>
</reference>
<dbReference type="GO" id="GO:0003677">
    <property type="term" value="F:DNA binding"/>
    <property type="evidence" value="ECO:0007669"/>
    <property type="project" value="InterPro"/>
</dbReference>